<keyword evidence="3" id="KW-1185">Reference proteome</keyword>
<dbReference type="EMBL" id="KN847497">
    <property type="protein sequence ID" value="KIW13791.1"/>
    <property type="molecule type" value="Genomic_DNA"/>
</dbReference>
<dbReference type="Pfam" id="PF05899">
    <property type="entry name" value="Cupin_3"/>
    <property type="match status" value="1"/>
</dbReference>
<dbReference type="OrthoDB" id="4985585at2759"/>
<evidence type="ECO:0000313" key="2">
    <source>
        <dbReference type="EMBL" id="KIW13791.1"/>
    </source>
</evidence>
<name>A0A0D1YFC4_9EURO</name>
<evidence type="ECO:0000313" key="3">
    <source>
        <dbReference type="Proteomes" id="UP000053328"/>
    </source>
</evidence>
<dbReference type="RefSeq" id="XP_016234007.1">
    <property type="nucleotide sequence ID" value="XM_016383304.1"/>
</dbReference>
<sequence>MGLEVIPKTAKFKAQNIEGAPPHVYFTDFLGTRDEKVPNPIVGAWFRIEKGTPATPPKYEYDEVGVVIEGTITLKDEDGGAETTVTIGDSFVIHRGSTIAFSSSDYGIAFKCGSRLMARL</sequence>
<accession>A0A0D1YFC4</accession>
<evidence type="ECO:0000259" key="1">
    <source>
        <dbReference type="Pfam" id="PF05899"/>
    </source>
</evidence>
<dbReference type="Proteomes" id="UP000053328">
    <property type="component" value="Unassembled WGS sequence"/>
</dbReference>
<dbReference type="InterPro" id="IPR008579">
    <property type="entry name" value="UGlyAH_Cupin_dom"/>
</dbReference>
<protein>
    <recommendedName>
        <fullName evidence="1">(S)-ureidoglycine aminohydrolase cupin domain-containing protein</fullName>
    </recommendedName>
</protein>
<dbReference type="PANTHER" id="PTHR36169:SF1">
    <property type="entry name" value="ACETATE KINASE EUTQ"/>
    <property type="match status" value="1"/>
</dbReference>
<dbReference type="Gene3D" id="2.60.120.10">
    <property type="entry name" value="Jelly Rolls"/>
    <property type="match status" value="1"/>
</dbReference>
<dbReference type="InterPro" id="IPR011051">
    <property type="entry name" value="RmlC_Cupin_sf"/>
</dbReference>
<dbReference type="PANTHER" id="PTHR36169">
    <property type="entry name" value="ETHANOLAMINE UTILIZATION PROTEIN EUTQ"/>
    <property type="match status" value="1"/>
</dbReference>
<organism evidence="2 3">
    <name type="scientific">Exophiala spinifera</name>
    <dbReference type="NCBI Taxonomy" id="91928"/>
    <lineage>
        <taxon>Eukaryota</taxon>
        <taxon>Fungi</taxon>
        <taxon>Dikarya</taxon>
        <taxon>Ascomycota</taxon>
        <taxon>Pezizomycotina</taxon>
        <taxon>Eurotiomycetes</taxon>
        <taxon>Chaetothyriomycetidae</taxon>
        <taxon>Chaetothyriales</taxon>
        <taxon>Herpotrichiellaceae</taxon>
        <taxon>Exophiala</taxon>
    </lineage>
</organism>
<dbReference type="GeneID" id="27336066"/>
<dbReference type="HOGENOM" id="CLU_141740_2_0_1"/>
<feature type="domain" description="(S)-ureidoglycine aminohydrolase cupin" evidence="1">
    <location>
        <begin position="54"/>
        <end position="100"/>
    </location>
</feature>
<dbReference type="VEuPathDB" id="FungiDB:PV08_08983"/>
<reference evidence="2 3" key="1">
    <citation type="submission" date="2015-01" db="EMBL/GenBank/DDBJ databases">
        <title>The Genome Sequence of Exophiala spinifera CBS89968.</title>
        <authorList>
            <consortium name="The Broad Institute Genomics Platform"/>
            <person name="Cuomo C."/>
            <person name="de Hoog S."/>
            <person name="Gorbushina A."/>
            <person name="Stielow B."/>
            <person name="Teixiera M."/>
            <person name="Abouelleil A."/>
            <person name="Chapman S.B."/>
            <person name="Priest M."/>
            <person name="Young S.K."/>
            <person name="Wortman J."/>
            <person name="Nusbaum C."/>
            <person name="Birren B."/>
        </authorList>
    </citation>
    <scope>NUCLEOTIDE SEQUENCE [LARGE SCALE GENOMIC DNA]</scope>
    <source>
        <strain evidence="2 3">CBS 89968</strain>
    </source>
</reference>
<gene>
    <name evidence="2" type="ORF">PV08_08983</name>
</gene>
<dbReference type="SUPFAM" id="SSF51182">
    <property type="entry name" value="RmlC-like cupins"/>
    <property type="match status" value="1"/>
</dbReference>
<dbReference type="InterPro" id="IPR010424">
    <property type="entry name" value="EutQ"/>
</dbReference>
<dbReference type="AlphaFoldDB" id="A0A0D1YFC4"/>
<proteinExistence type="predicted"/>
<dbReference type="InterPro" id="IPR014710">
    <property type="entry name" value="RmlC-like_jellyroll"/>
</dbReference>